<dbReference type="SMART" id="SM00086">
    <property type="entry name" value="PAC"/>
    <property type="match status" value="1"/>
</dbReference>
<dbReference type="Gene3D" id="1.10.287.130">
    <property type="match status" value="1"/>
</dbReference>
<feature type="domain" description="PAC" evidence="13">
    <location>
        <begin position="398"/>
        <end position="450"/>
    </location>
</feature>
<dbReference type="RefSeq" id="WP_267540965.1">
    <property type="nucleotide sequence ID" value="NZ_JAPNKA010000001.1"/>
</dbReference>
<dbReference type="InterPro" id="IPR001789">
    <property type="entry name" value="Sig_transdc_resp-reg_receiver"/>
</dbReference>
<feature type="transmembrane region" description="Helical" evidence="10">
    <location>
        <begin position="234"/>
        <end position="251"/>
    </location>
</feature>
<evidence type="ECO:0000256" key="10">
    <source>
        <dbReference type="SAM" id="Phobius"/>
    </source>
</evidence>
<feature type="modified residue" description="4-aspartylphosphate" evidence="9">
    <location>
        <position position="751"/>
    </location>
</feature>
<dbReference type="Proteomes" id="UP001207654">
    <property type="component" value="Unassembled WGS sequence"/>
</dbReference>
<dbReference type="Gene3D" id="3.30.450.20">
    <property type="entry name" value="PAS domain"/>
    <property type="match status" value="1"/>
</dbReference>
<protein>
    <recommendedName>
        <fullName evidence="3">histidine kinase</fullName>
        <ecNumber evidence="3">2.7.13.3</ecNumber>
    </recommendedName>
</protein>
<dbReference type="SMART" id="SM00388">
    <property type="entry name" value="HisKA"/>
    <property type="match status" value="1"/>
</dbReference>
<dbReference type="InterPro" id="IPR036097">
    <property type="entry name" value="HisK_dim/P_sf"/>
</dbReference>
<gene>
    <name evidence="14" type="ORF">OV287_48905</name>
</gene>
<keyword evidence="5 9" id="KW-0597">Phosphoprotein</keyword>
<dbReference type="PANTHER" id="PTHR43065:SF50">
    <property type="entry name" value="HISTIDINE KINASE"/>
    <property type="match status" value="1"/>
</dbReference>
<evidence type="ECO:0000256" key="1">
    <source>
        <dbReference type="ARBA" id="ARBA00000085"/>
    </source>
</evidence>
<dbReference type="SUPFAM" id="SSF52172">
    <property type="entry name" value="CheY-like"/>
    <property type="match status" value="1"/>
</dbReference>
<name>A0ABT4AL23_9BACT</name>
<dbReference type="InterPro" id="IPR004358">
    <property type="entry name" value="Sig_transdc_His_kin-like_C"/>
</dbReference>
<dbReference type="PROSITE" id="PS50110">
    <property type="entry name" value="RESPONSE_REGULATORY"/>
    <property type="match status" value="1"/>
</dbReference>
<evidence type="ECO:0000259" key="11">
    <source>
        <dbReference type="PROSITE" id="PS50109"/>
    </source>
</evidence>
<feature type="transmembrane region" description="Helical" evidence="10">
    <location>
        <begin position="178"/>
        <end position="198"/>
    </location>
</feature>
<dbReference type="Pfam" id="PF00512">
    <property type="entry name" value="HisKA"/>
    <property type="match status" value="1"/>
</dbReference>
<dbReference type="EMBL" id="JAPNKA010000001">
    <property type="protein sequence ID" value="MCY1082393.1"/>
    <property type="molecule type" value="Genomic_DNA"/>
</dbReference>
<dbReference type="InterPro" id="IPR035965">
    <property type="entry name" value="PAS-like_dom_sf"/>
</dbReference>
<dbReference type="SUPFAM" id="SSF47384">
    <property type="entry name" value="Homodimeric domain of signal transducing histidine kinase"/>
    <property type="match status" value="1"/>
</dbReference>
<evidence type="ECO:0000256" key="4">
    <source>
        <dbReference type="ARBA" id="ARBA00022475"/>
    </source>
</evidence>
<feature type="domain" description="Histidine kinase" evidence="11">
    <location>
        <begin position="463"/>
        <end position="679"/>
    </location>
</feature>
<dbReference type="InterPro" id="IPR000700">
    <property type="entry name" value="PAS-assoc_C"/>
</dbReference>
<feature type="transmembrane region" description="Helical" evidence="10">
    <location>
        <begin position="32"/>
        <end position="54"/>
    </location>
</feature>
<keyword evidence="7 10" id="KW-1133">Transmembrane helix</keyword>
<dbReference type="Gene3D" id="3.40.50.2300">
    <property type="match status" value="1"/>
</dbReference>
<dbReference type="InterPro" id="IPR001610">
    <property type="entry name" value="PAC"/>
</dbReference>
<dbReference type="InterPro" id="IPR005467">
    <property type="entry name" value="His_kinase_dom"/>
</dbReference>
<evidence type="ECO:0000256" key="2">
    <source>
        <dbReference type="ARBA" id="ARBA00004651"/>
    </source>
</evidence>
<dbReference type="NCBIfam" id="TIGR00229">
    <property type="entry name" value="sensory_box"/>
    <property type="match status" value="1"/>
</dbReference>
<evidence type="ECO:0000256" key="6">
    <source>
        <dbReference type="ARBA" id="ARBA00022692"/>
    </source>
</evidence>
<dbReference type="InterPro" id="IPR007895">
    <property type="entry name" value="MASE1"/>
</dbReference>
<dbReference type="Pfam" id="PF00072">
    <property type="entry name" value="Response_reg"/>
    <property type="match status" value="1"/>
</dbReference>
<dbReference type="SUPFAM" id="SSF55874">
    <property type="entry name" value="ATPase domain of HSP90 chaperone/DNA topoisomerase II/histidine kinase"/>
    <property type="match status" value="1"/>
</dbReference>
<dbReference type="PRINTS" id="PR00344">
    <property type="entry name" value="BCTRLSENSOR"/>
</dbReference>
<dbReference type="PROSITE" id="PS50109">
    <property type="entry name" value="HIS_KIN"/>
    <property type="match status" value="1"/>
</dbReference>
<dbReference type="PANTHER" id="PTHR43065">
    <property type="entry name" value="SENSOR HISTIDINE KINASE"/>
    <property type="match status" value="1"/>
</dbReference>
<evidence type="ECO:0000313" key="14">
    <source>
        <dbReference type="EMBL" id="MCY1082393.1"/>
    </source>
</evidence>
<dbReference type="SMART" id="SM00387">
    <property type="entry name" value="HATPase_c"/>
    <property type="match status" value="1"/>
</dbReference>
<feature type="transmembrane region" description="Helical" evidence="10">
    <location>
        <begin position="263"/>
        <end position="282"/>
    </location>
</feature>
<keyword evidence="4" id="KW-1003">Cell membrane</keyword>
<dbReference type="CDD" id="cd00082">
    <property type="entry name" value="HisKA"/>
    <property type="match status" value="1"/>
</dbReference>
<dbReference type="EC" id="2.7.13.3" evidence="3"/>
<reference evidence="14 15" key="1">
    <citation type="submission" date="2022-11" db="EMBL/GenBank/DDBJ databases">
        <title>Minimal conservation of predation-associated metabolite biosynthetic gene clusters underscores biosynthetic potential of Myxococcota including descriptions for ten novel species: Archangium lansinium sp. nov., Myxococcus landrumus sp. nov., Nannocystis bai.</title>
        <authorList>
            <person name="Ahearne A."/>
            <person name="Stevens C."/>
            <person name="Phillips K."/>
        </authorList>
    </citation>
    <scope>NUCLEOTIDE SEQUENCE [LARGE SCALE GENOMIC DNA]</scope>
    <source>
        <strain evidence="14 15">MIWBW</strain>
    </source>
</reference>
<dbReference type="PROSITE" id="PS50113">
    <property type="entry name" value="PAC"/>
    <property type="match status" value="1"/>
</dbReference>
<evidence type="ECO:0000256" key="3">
    <source>
        <dbReference type="ARBA" id="ARBA00012438"/>
    </source>
</evidence>
<dbReference type="Pfam" id="PF13426">
    <property type="entry name" value="PAS_9"/>
    <property type="match status" value="1"/>
</dbReference>
<feature type="transmembrane region" description="Helical" evidence="10">
    <location>
        <begin position="66"/>
        <end position="99"/>
    </location>
</feature>
<evidence type="ECO:0000256" key="9">
    <source>
        <dbReference type="PROSITE-ProRule" id="PRU00169"/>
    </source>
</evidence>
<feature type="transmembrane region" description="Helical" evidence="10">
    <location>
        <begin position="140"/>
        <end position="166"/>
    </location>
</feature>
<dbReference type="SUPFAM" id="SSF55785">
    <property type="entry name" value="PYP-like sensor domain (PAS domain)"/>
    <property type="match status" value="1"/>
</dbReference>
<dbReference type="InterPro" id="IPR003594">
    <property type="entry name" value="HATPase_dom"/>
</dbReference>
<evidence type="ECO:0000259" key="12">
    <source>
        <dbReference type="PROSITE" id="PS50110"/>
    </source>
</evidence>
<dbReference type="InterPro" id="IPR003661">
    <property type="entry name" value="HisK_dim/P_dom"/>
</dbReference>
<proteinExistence type="predicted"/>
<comment type="subcellular location">
    <subcellularLocation>
        <location evidence="2">Cell membrane</location>
        <topology evidence="2">Multi-pass membrane protein</topology>
    </subcellularLocation>
</comment>
<keyword evidence="15" id="KW-1185">Reference proteome</keyword>
<comment type="caution">
    <text evidence="14">The sequence shown here is derived from an EMBL/GenBank/DDBJ whole genome shotgun (WGS) entry which is preliminary data.</text>
</comment>
<evidence type="ECO:0000313" key="15">
    <source>
        <dbReference type="Proteomes" id="UP001207654"/>
    </source>
</evidence>
<dbReference type="InterPro" id="IPR011006">
    <property type="entry name" value="CheY-like_superfamily"/>
</dbReference>
<accession>A0ABT4AL23</accession>
<organism evidence="14 15">
    <name type="scientific">Archangium lansingense</name>
    <dbReference type="NCBI Taxonomy" id="2995310"/>
    <lineage>
        <taxon>Bacteria</taxon>
        <taxon>Pseudomonadati</taxon>
        <taxon>Myxococcota</taxon>
        <taxon>Myxococcia</taxon>
        <taxon>Myxococcales</taxon>
        <taxon>Cystobacterineae</taxon>
        <taxon>Archangiaceae</taxon>
        <taxon>Archangium</taxon>
    </lineage>
</organism>
<sequence>MARQHRWLASACMGGTTIPSHPQHLDRSSSSGMRGIAEMLALAVVYLASCWLGLTQATIASAASPVWPATGVSLAGLVLLGVSRWPVIFVAACTSILWFGSVPPAATLAMGVGNTLEAVLGALLLRRLGFSPSLSRTQDVLALTTTAATCTLVSALVGSLSLVLTGKVAWTGIGLTAWVWWLGNAMGALVVGPVLLLLSRPRPEPRWREALLLAVITVGVALWAFSGGNRGSPLAYAQVFLLFPLGVWAALRFGSRGAAFSTLFIAVASIWGTVAGHGAFISREDGRTVDLLELQLFLAIIAFTGLQLAAARAERKSASAQLELLATAVRSVHEGVLICELRPGEELQLVYANESFRAMVGCSHQELARRAPRELCGTGIEPEVQQRLEEALLVRDFFRGEVVLAHKDGSRVHSEVQLSPVRNAEGQVLYFVATYRDMTKQKQLQAKLVSAERIAAVGTLAAGVGHEINNPLAYLMLNLEGVAQSLARGPAGLAEAEVNLESAREGAERIRVIVRDLKVFSRQQGEERAMLDVNEVVVPALRMAAHAVRPRARLVEDFGHPPRVMGSEARLGQVLLNLLVNALQAIPEGNPEHHEVRVRTGRDDTGRALVEVTDTGCGMPPPVLARIFDPFFTTKSSGEGTGLGLAICQQIIQAHGGELRVRSEEGKGSSFTVLLPSAEGRPAKTPLPAAPTPVPVTSPRRRILIIDDEPRLAQSMRMLIEPSHDVFVTTRGAEALAWVNEGQRFDLVLCDLQMPGTTGMDVYAHLRAHVPELAERLVFISGGAYTQATRDFVRSVRNRILEKPVRPDELLATIDEALATTPSAA</sequence>
<keyword evidence="8 10" id="KW-0472">Membrane</keyword>
<feature type="domain" description="Response regulatory" evidence="12">
    <location>
        <begin position="702"/>
        <end position="818"/>
    </location>
</feature>
<evidence type="ECO:0000256" key="8">
    <source>
        <dbReference type="ARBA" id="ARBA00023136"/>
    </source>
</evidence>
<dbReference type="SMART" id="SM00091">
    <property type="entry name" value="PAS"/>
    <property type="match status" value="1"/>
</dbReference>
<dbReference type="Pfam" id="PF02518">
    <property type="entry name" value="HATPase_c"/>
    <property type="match status" value="1"/>
</dbReference>
<dbReference type="InterPro" id="IPR036890">
    <property type="entry name" value="HATPase_C_sf"/>
</dbReference>
<dbReference type="InterPro" id="IPR000014">
    <property type="entry name" value="PAS"/>
</dbReference>
<dbReference type="SMART" id="SM00448">
    <property type="entry name" value="REC"/>
    <property type="match status" value="1"/>
</dbReference>
<keyword evidence="6 10" id="KW-0812">Transmembrane</keyword>
<evidence type="ECO:0000256" key="5">
    <source>
        <dbReference type="ARBA" id="ARBA00022553"/>
    </source>
</evidence>
<dbReference type="Pfam" id="PF05231">
    <property type="entry name" value="MASE1"/>
    <property type="match status" value="1"/>
</dbReference>
<evidence type="ECO:0000256" key="7">
    <source>
        <dbReference type="ARBA" id="ARBA00022989"/>
    </source>
</evidence>
<feature type="transmembrane region" description="Helical" evidence="10">
    <location>
        <begin position="210"/>
        <end position="228"/>
    </location>
</feature>
<dbReference type="Gene3D" id="3.30.565.10">
    <property type="entry name" value="Histidine kinase-like ATPase, C-terminal domain"/>
    <property type="match status" value="1"/>
</dbReference>
<evidence type="ECO:0000259" key="13">
    <source>
        <dbReference type="PROSITE" id="PS50113"/>
    </source>
</evidence>
<dbReference type="CDD" id="cd00130">
    <property type="entry name" value="PAS"/>
    <property type="match status" value="1"/>
</dbReference>
<comment type="catalytic activity">
    <reaction evidence="1">
        <text>ATP + protein L-histidine = ADP + protein N-phospho-L-histidine.</text>
        <dbReference type="EC" id="2.7.13.3"/>
    </reaction>
</comment>